<name>A0A5Q2Q8X7_9GAMM</name>
<evidence type="ECO:0000256" key="8">
    <source>
        <dbReference type="ARBA" id="ARBA00022475"/>
    </source>
</evidence>
<comment type="pathway">
    <text evidence="27">Glycan biosynthesis.</text>
</comment>
<dbReference type="Gene3D" id="3.40.710.10">
    <property type="entry name" value="DD-peptidase/beta-lactamase superfamily"/>
    <property type="match status" value="2"/>
</dbReference>
<evidence type="ECO:0000256" key="3">
    <source>
        <dbReference type="ARBA" id="ARBA00004752"/>
    </source>
</evidence>
<reference evidence="33 34" key="1">
    <citation type="submission" date="2019-11" db="EMBL/GenBank/DDBJ databases">
        <authorList>
            <person name="Khan S.A."/>
            <person name="Jeon C.O."/>
            <person name="Chun B.H."/>
        </authorList>
    </citation>
    <scope>NUCLEOTIDE SEQUENCE [LARGE SCALE GENOMIC DNA]</scope>
    <source>
        <strain evidence="33 34">IMCC 1097</strain>
    </source>
</reference>
<keyword evidence="19 29" id="KW-1133">Transmembrane helix</keyword>
<sequence length="850" mass="93402">MSKVQGSGTRKWRLPLTFPLIQPSPFERGQRRVRLIVKSLLLLILTGLILGGFLSAGIYAYLKPQLPSPDALRDVRLQVPLRIYSSDGLLMAEFGEKRRTPVALSEVPKTLIDAFLAAEDDGFNDHVGIDPTGLIRAAFELVSTGSIQSGGSTITMQVARNYFLSREQTFTRKFKEILLALEIEQTLSKDEILELYLNKIYLGKRAYGVHAAAAIYYDKTLEELDLAQSAMIAGLPKAPSKYNPVNNPERALIRRNWILDRMLTLGLIEQAQRDQAHSQPMTASVYQQQVQFEAPWVAEEARVQLEDILGESIYTQGFQVHLTVNSERQAAAQRAVLDGLMEYDRRHGWRGPEAQLDGDPAQWLAHLQSLRPDIGGLVPVVVHTLTDTHVEVLTRDNQRLTLGMDALKWAKPRLRNRDALGSEPTDPRFLAVGDLVRVTPGAQPLLAQLPDAQAAFVALKPDTGAIEALIGGFDFTESKFNRALLANRQVGSGIKPFIYTAALQAGYTPASIINDAPIVFKSGELQSAWRPQNSGGKFYGPTRLREALYRSRNLVSVRLLREMGIDATVERLAALGLPTEKFPRNLSLALGSGSLSALEMASRYASFANGGYRVEPWLIDRVVDSRNAVVLRTRPAIACPDLCPEAPIDPVQAARLEPQPEVRLLSEALDIRWAPRVIGESEAFLINSMMRDVVARGTGRRALELKRTDLAGKTGTTNDQVDAWFNGFHRDQVASAWVGLDQPDTLGRREYGGAAALPIWIDYMRVALADAPMVELTPPASVVKLKIDARTGREVSIRAEGIFEWFAKDRTAAAGAASAGDNTTASNETQGPKPKNSQAAPSAADAAKLF</sequence>
<dbReference type="GO" id="GO:0071555">
    <property type="term" value="P:cell wall organization"/>
    <property type="evidence" value="ECO:0007669"/>
    <property type="project" value="UniProtKB-KW"/>
</dbReference>
<evidence type="ECO:0000256" key="21">
    <source>
        <dbReference type="ARBA" id="ARBA00023251"/>
    </source>
</evidence>
<organism evidence="33 34">
    <name type="scientific">Litorivicinus lipolyticus</name>
    <dbReference type="NCBI Taxonomy" id="418701"/>
    <lineage>
        <taxon>Bacteria</taxon>
        <taxon>Pseudomonadati</taxon>
        <taxon>Pseudomonadota</taxon>
        <taxon>Gammaproteobacteria</taxon>
        <taxon>Oceanospirillales</taxon>
        <taxon>Litorivicinaceae</taxon>
        <taxon>Litorivicinus</taxon>
    </lineage>
</organism>
<dbReference type="FunFam" id="1.10.3810.10:FF:000003">
    <property type="entry name" value="Penicillin-binding protein 1a"/>
    <property type="match status" value="1"/>
</dbReference>
<dbReference type="Gene3D" id="1.10.3810.10">
    <property type="entry name" value="Biosynthetic peptidoglycan transglycosylase-like"/>
    <property type="match status" value="1"/>
</dbReference>
<dbReference type="InterPro" id="IPR050396">
    <property type="entry name" value="Glycosyltr_51/Transpeptidase"/>
</dbReference>
<comment type="catalytic activity">
    <reaction evidence="26">
        <text>[GlcNAc-(1-&gt;4)-Mur2Ac(oyl-L-Ala-gamma-D-Glu-L-Lys-D-Ala-D-Ala)](n)-di-trans,octa-cis-undecaprenyl diphosphate + beta-D-GlcNAc-(1-&gt;4)-Mur2Ac(oyl-L-Ala-gamma-D-Glu-L-Lys-D-Ala-D-Ala)-di-trans,octa-cis-undecaprenyl diphosphate = [GlcNAc-(1-&gt;4)-Mur2Ac(oyl-L-Ala-gamma-D-Glu-L-Lys-D-Ala-D-Ala)](n+1)-di-trans,octa-cis-undecaprenyl diphosphate + di-trans,octa-cis-undecaprenyl diphosphate + H(+)</text>
        <dbReference type="Rhea" id="RHEA:23708"/>
        <dbReference type="Rhea" id="RHEA-COMP:9602"/>
        <dbReference type="Rhea" id="RHEA-COMP:9603"/>
        <dbReference type="ChEBI" id="CHEBI:15378"/>
        <dbReference type="ChEBI" id="CHEBI:58405"/>
        <dbReference type="ChEBI" id="CHEBI:60033"/>
        <dbReference type="ChEBI" id="CHEBI:78435"/>
        <dbReference type="EC" id="2.4.99.28"/>
    </reaction>
</comment>
<dbReference type="KEGG" id="llp:GH975_01590"/>
<keyword evidence="10" id="KW-0121">Carboxypeptidase</keyword>
<feature type="domain" description="Penicillin-binding protein transpeptidase" evidence="30">
    <location>
        <begin position="455"/>
        <end position="759"/>
    </location>
</feature>
<dbReference type="EC" id="3.4.16.4" evidence="6"/>
<dbReference type="InterPro" id="IPR036950">
    <property type="entry name" value="PBP_transglycosylase"/>
</dbReference>
<feature type="domain" description="Glycosyl transferase family 51" evidence="31">
    <location>
        <begin position="90"/>
        <end position="262"/>
    </location>
</feature>
<keyword evidence="21" id="KW-0046">Antibiotic resistance</keyword>
<dbReference type="AlphaFoldDB" id="A0A5Q2Q8X7"/>
<dbReference type="OrthoDB" id="9766909at2"/>
<evidence type="ECO:0000313" key="33">
    <source>
        <dbReference type="EMBL" id="QGG79324.1"/>
    </source>
</evidence>
<evidence type="ECO:0000256" key="16">
    <source>
        <dbReference type="ARBA" id="ARBA00022960"/>
    </source>
</evidence>
<keyword evidence="11" id="KW-0645">Protease</keyword>
<keyword evidence="18" id="KW-0573">Peptidoglycan synthesis</keyword>
<evidence type="ECO:0000256" key="22">
    <source>
        <dbReference type="ARBA" id="ARBA00023268"/>
    </source>
</evidence>
<keyword evidence="16" id="KW-0133">Cell shape</keyword>
<keyword evidence="22" id="KW-0511">Multifunctional enzyme</keyword>
<dbReference type="Pfam" id="PF00912">
    <property type="entry name" value="Transgly"/>
    <property type="match status" value="1"/>
</dbReference>
<dbReference type="Pfam" id="PF00905">
    <property type="entry name" value="Transpeptidase"/>
    <property type="match status" value="1"/>
</dbReference>
<evidence type="ECO:0000256" key="5">
    <source>
        <dbReference type="ARBA" id="ARBA00007739"/>
    </source>
</evidence>
<evidence type="ECO:0000256" key="6">
    <source>
        <dbReference type="ARBA" id="ARBA00012448"/>
    </source>
</evidence>
<feature type="compositionally biased region" description="Low complexity" evidence="28">
    <location>
        <begin position="839"/>
        <end position="850"/>
    </location>
</feature>
<evidence type="ECO:0000256" key="20">
    <source>
        <dbReference type="ARBA" id="ARBA00023136"/>
    </source>
</evidence>
<evidence type="ECO:0000259" key="30">
    <source>
        <dbReference type="Pfam" id="PF00905"/>
    </source>
</evidence>
<keyword evidence="20 29" id="KW-0472">Membrane</keyword>
<gene>
    <name evidence="33" type="ORF">GH975_01590</name>
</gene>
<dbReference type="GO" id="GO:0008658">
    <property type="term" value="F:penicillin binding"/>
    <property type="evidence" value="ECO:0007669"/>
    <property type="project" value="InterPro"/>
</dbReference>
<dbReference type="NCBIfam" id="TIGR02074">
    <property type="entry name" value="PBP_1a_fam"/>
    <property type="match status" value="1"/>
</dbReference>
<dbReference type="Pfam" id="PF17092">
    <property type="entry name" value="PCB_OB"/>
    <property type="match status" value="1"/>
</dbReference>
<evidence type="ECO:0000256" key="13">
    <source>
        <dbReference type="ARBA" id="ARBA00022679"/>
    </source>
</evidence>
<keyword evidence="34" id="KW-1185">Reference proteome</keyword>
<evidence type="ECO:0000256" key="9">
    <source>
        <dbReference type="ARBA" id="ARBA00022519"/>
    </source>
</evidence>
<dbReference type="GO" id="GO:0009002">
    <property type="term" value="F:serine-type D-Ala-D-Ala carboxypeptidase activity"/>
    <property type="evidence" value="ECO:0007669"/>
    <property type="project" value="UniProtKB-EC"/>
</dbReference>
<evidence type="ECO:0000256" key="12">
    <source>
        <dbReference type="ARBA" id="ARBA00022676"/>
    </source>
</evidence>
<evidence type="ECO:0000259" key="32">
    <source>
        <dbReference type="Pfam" id="PF17092"/>
    </source>
</evidence>
<feature type="transmembrane region" description="Helical" evidence="29">
    <location>
        <begin position="40"/>
        <end position="62"/>
    </location>
</feature>
<comment type="function">
    <text evidence="1">Cell wall formation. Synthesis of cross-linked peptidoglycan from the lipid intermediates. The enzyme has a penicillin-insensitive transglycosylase N-terminal domain (formation of linear glycan strands) and a penicillin-sensitive transpeptidase C-terminal domain (cross-linking of the peptide subunits).</text>
</comment>
<accession>A0A5Q2Q8X7</accession>
<dbReference type="EC" id="2.4.99.28" evidence="25"/>
<dbReference type="GO" id="GO:0009252">
    <property type="term" value="P:peptidoglycan biosynthetic process"/>
    <property type="evidence" value="ECO:0007669"/>
    <property type="project" value="UniProtKB-UniPathway"/>
</dbReference>
<keyword evidence="9" id="KW-0997">Cell inner membrane</keyword>
<evidence type="ECO:0000259" key="31">
    <source>
        <dbReference type="Pfam" id="PF00912"/>
    </source>
</evidence>
<dbReference type="GO" id="GO:0046677">
    <property type="term" value="P:response to antibiotic"/>
    <property type="evidence" value="ECO:0007669"/>
    <property type="project" value="UniProtKB-KW"/>
</dbReference>
<dbReference type="InterPro" id="IPR001264">
    <property type="entry name" value="Glyco_trans_51"/>
</dbReference>
<dbReference type="PANTHER" id="PTHR32282:SF27">
    <property type="entry name" value="PENICILLIN-BINDING PROTEIN 1A"/>
    <property type="match status" value="1"/>
</dbReference>
<keyword evidence="14 29" id="KW-0812">Transmembrane</keyword>
<dbReference type="PANTHER" id="PTHR32282">
    <property type="entry name" value="BINDING PROTEIN TRANSPEPTIDASE, PUTATIVE-RELATED"/>
    <property type="match status" value="1"/>
</dbReference>
<evidence type="ECO:0000256" key="26">
    <source>
        <dbReference type="ARBA" id="ARBA00049902"/>
    </source>
</evidence>
<evidence type="ECO:0000256" key="18">
    <source>
        <dbReference type="ARBA" id="ARBA00022984"/>
    </source>
</evidence>
<dbReference type="InterPro" id="IPR023346">
    <property type="entry name" value="Lysozyme-like_dom_sf"/>
</dbReference>
<evidence type="ECO:0000313" key="34">
    <source>
        <dbReference type="Proteomes" id="UP000388235"/>
    </source>
</evidence>
<dbReference type="GO" id="GO:0030288">
    <property type="term" value="C:outer membrane-bounded periplasmic space"/>
    <property type="evidence" value="ECO:0007669"/>
    <property type="project" value="TreeGrafter"/>
</dbReference>
<keyword evidence="17" id="KW-0735">Signal-anchor</keyword>
<comment type="similarity">
    <text evidence="4">In the C-terminal section; belongs to the transpeptidase family.</text>
</comment>
<feature type="compositionally biased region" description="Low complexity" evidence="28">
    <location>
        <begin position="814"/>
        <end position="827"/>
    </location>
</feature>
<evidence type="ECO:0000256" key="14">
    <source>
        <dbReference type="ARBA" id="ARBA00022692"/>
    </source>
</evidence>
<keyword evidence="13" id="KW-0808">Transferase</keyword>
<dbReference type="Proteomes" id="UP000388235">
    <property type="component" value="Chromosome"/>
</dbReference>
<evidence type="ECO:0000256" key="10">
    <source>
        <dbReference type="ARBA" id="ARBA00022645"/>
    </source>
</evidence>
<keyword evidence="12" id="KW-0328">Glycosyltransferase</keyword>
<keyword evidence="23" id="KW-0961">Cell wall biogenesis/degradation</keyword>
<protein>
    <recommendedName>
        <fullName evidence="7">Penicillin-binding protein 1A</fullName>
        <ecNumber evidence="25">2.4.99.28</ecNumber>
        <ecNumber evidence="6">3.4.16.4</ecNumber>
    </recommendedName>
</protein>
<evidence type="ECO:0000256" key="2">
    <source>
        <dbReference type="ARBA" id="ARBA00004249"/>
    </source>
</evidence>
<dbReference type="InterPro" id="IPR001460">
    <property type="entry name" value="PCN-bd_Tpept"/>
</dbReference>
<evidence type="ECO:0000256" key="17">
    <source>
        <dbReference type="ARBA" id="ARBA00022968"/>
    </source>
</evidence>
<dbReference type="InterPro" id="IPR031376">
    <property type="entry name" value="PCB_OB"/>
</dbReference>
<dbReference type="GO" id="GO:0006508">
    <property type="term" value="P:proteolysis"/>
    <property type="evidence" value="ECO:0007669"/>
    <property type="project" value="UniProtKB-KW"/>
</dbReference>
<proteinExistence type="inferred from homology"/>
<comment type="pathway">
    <text evidence="3">Cell wall biogenesis; peptidoglycan biosynthesis.</text>
</comment>
<dbReference type="GO" id="GO:0008360">
    <property type="term" value="P:regulation of cell shape"/>
    <property type="evidence" value="ECO:0007669"/>
    <property type="project" value="UniProtKB-KW"/>
</dbReference>
<evidence type="ECO:0000256" key="24">
    <source>
        <dbReference type="ARBA" id="ARBA00034000"/>
    </source>
</evidence>
<keyword evidence="15" id="KW-0378">Hydrolase</keyword>
<dbReference type="GO" id="GO:0008955">
    <property type="term" value="F:peptidoglycan glycosyltransferase activity"/>
    <property type="evidence" value="ECO:0007669"/>
    <property type="project" value="UniProtKB-EC"/>
</dbReference>
<evidence type="ECO:0000256" key="11">
    <source>
        <dbReference type="ARBA" id="ARBA00022670"/>
    </source>
</evidence>
<comment type="catalytic activity">
    <reaction evidence="24">
        <text>Preferential cleavage: (Ac)2-L-Lys-D-Ala-|-D-Ala. Also transpeptidation of peptidyl-alanyl moieties that are N-acyl substituents of D-alanine.</text>
        <dbReference type="EC" id="3.4.16.4"/>
    </reaction>
</comment>
<dbReference type="GO" id="GO:0005886">
    <property type="term" value="C:plasma membrane"/>
    <property type="evidence" value="ECO:0007669"/>
    <property type="project" value="UniProtKB-SubCell"/>
</dbReference>
<evidence type="ECO:0000256" key="7">
    <source>
        <dbReference type="ARBA" id="ARBA00018638"/>
    </source>
</evidence>
<feature type="region of interest" description="Disordered" evidence="28">
    <location>
        <begin position="814"/>
        <end position="850"/>
    </location>
</feature>
<evidence type="ECO:0000256" key="27">
    <source>
        <dbReference type="ARBA" id="ARBA00060592"/>
    </source>
</evidence>
<evidence type="ECO:0000256" key="1">
    <source>
        <dbReference type="ARBA" id="ARBA00002624"/>
    </source>
</evidence>
<dbReference type="UniPathway" id="UPA00219"/>
<evidence type="ECO:0000256" key="23">
    <source>
        <dbReference type="ARBA" id="ARBA00023316"/>
    </source>
</evidence>
<dbReference type="EMBL" id="CP045871">
    <property type="protein sequence ID" value="QGG79324.1"/>
    <property type="molecule type" value="Genomic_DNA"/>
</dbReference>
<evidence type="ECO:0000256" key="19">
    <source>
        <dbReference type="ARBA" id="ARBA00022989"/>
    </source>
</evidence>
<feature type="domain" description="Penicillin-binding protein OB-like" evidence="32">
    <location>
        <begin position="349"/>
        <end position="451"/>
    </location>
</feature>
<evidence type="ECO:0000256" key="25">
    <source>
        <dbReference type="ARBA" id="ARBA00044770"/>
    </source>
</evidence>
<keyword evidence="8" id="KW-1003">Cell membrane</keyword>
<evidence type="ECO:0000256" key="29">
    <source>
        <dbReference type="SAM" id="Phobius"/>
    </source>
</evidence>
<dbReference type="InterPro" id="IPR012338">
    <property type="entry name" value="Beta-lactam/transpept-like"/>
</dbReference>
<dbReference type="SUPFAM" id="SSF53955">
    <property type="entry name" value="Lysozyme-like"/>
    <property type="match status" value="1"/>
</dbReference>
<comment type="subcellular location">
    <subcellularLocation>
        <location evidence="2">Cell inner membrane</location>
        <topology evidence="2">Single-pass type II membrane protein</topology>
    </subcellularLocation>
</comment>
<evidence type="ECO:0000256" key="4">
    <source>
        <dbReference type="ARBA" id="ARBA00007090"/>
    </source>
</evidence>
<comment type="similarity">
    <text evidence="5">In the N-terminal section; belongs to the glycosyltransferase 51 family.</text>
</comment>
<evidence type="ECO:0000256" key="28">
    <source>
        <dbReference type="SAM" id="MobiDB-lite"/>
    </source>
</evidence>
<evidence type="ECO:0000256" key="15">
    <source>
        <dbReference type="ARBA" id="ARBA00022801"/>
    </source>
</evidence>
<dbReference type="SUPFAM" id="SSF56601">
    <property type="entry name" value="beta-lactamase/transpeptidase-like"/>
    <property type="match status" value="1"/>
</dbReference>